<gene>
    <name evidence="1" type="ORF">GV68_08935</name>
</gene>
<proteinExistence type="predicted"/>
<dbReference type="RefSeq" id="WP_037189943.1">
    <property type="nucleotide sequence ID" value="NZ_JOKJ01000019.1"/>
</dbReference>
<name>A0A922TAI3_9HYPH</name>
<evidence type="ECO:0000313" key="1">
    <source>
        <dbReference type="EMBL" id="KEQ05644.1"/>
    </source>
</evidence>
<evidence type="ECO:0000313" key="2">
    <source>
        <dbReference type="Proteomes" id="UP000052167"/>
    </source>
</evidence>
<accession>A0A922TAI3</accession>
<comment type="caution">
    <text evidence="1">The sequence shown here is derived from an EMBL/GenBank/DDBJ whole genome shotgun (WGS) entry which is preliminary data.</text>
</comment>
<dbReference type="EMBL" id="JOKJ01000019">
    <property type="protein sequence ID" value="KEQ05644.1"/>
    <property type="molecule type" value="Genomic_DNA"/>
</dbReference>
<keyword evidence="2" id="KW-1185">Reference proteome</keyword>
<dbReference type="Proteomes" id="UP000052167">
    <property type="component" value="Unassembled WGS sequence"/>
</dbReference>
<sequence>MSKKLTLKPHARLLRQDRKYYQQVQYNNTFCKDVDGQWYFCSKDGEPQEAVNFTVIEEKPRFIKVIENPIG</sequence>
<reference evidence="1 2" key="1">
    <citation type="submission" date="2014-06" db="EMBL/GenBank/DDBJ databases">
        <title>Rhizobium pelagicum/R2-400B4.</title>
        <authorList>
            <person name="Kimes N.E."/>
            <person name="Lopez-Perez M."/>
        </authorList>
    </citation>
    <scope>NUCLEOTIDE SEQUENCE [LARGE SCALE GENOMIC DNA]</scope>
    <source>
        <strain evidence="1 2">R2-400B4</strain>
    </source>
</reference>
<organism evidence="1 2">
    <name type="scientific">Pseudorhizobium pelagicum</name>
    <dbReference type="NCBI Taxonomy" id="1509405"/>
    <lineage>
        <taxon>Bacteria</taxon>
        <taxon>Pseudomonadati</taxon>
        <taxon>Pseudomonadota</taxon>
        <taxon>Alphaproteobacteria</taxon>
        <taxon>Hyphomicrobiales</taxon>
        <taxon>Rhizobiaceae</taxon>
        <taxon>Rhizobium/Agrobacterium group</taxon>
        <taxon>Pseudorhizobium</taxon>
    </lineage>
</organism>
<dbReference type="AlphaFoldDB" id="A0A922TAI3"/>
<protein>
    <submittedName>
        <fullName evidence="1">Uncharacterized protein</fullName>
    </submittedName>
</protein>